<dbReference type="Pfam" id="PF00437">
    <property type="entry name" value="T2SSE"/>
    <property type="match status" value="1"/>
</dbReference>
<dbReference type="CDD" id="cd01131">
    <property type="entry name" value="PilT"/>
    <property type="match status" value="1"/>
</dbReference>
<dbReference type="Gene3D" id="3.40.50.300">
    <property type="entry name" value="P-loop containing nucleotide triphosphate hydrolases"/>
    <property type="match status" value="1"/>
</dbReference>
<dbReference type="InterPro" id="IPR003593">
    <property type="entry name" value="AAA+_ATPase"/>
</dbReference>
<dbReference type="GO" id="GO:0005524">
    <property type="term" value="F:ATP binding"/>
    <property type="evidence" value="ECO:0007669"/>
    <property type="project" value="InterPro"/>
</dbReference>
<evidence type="ECO:0000313" key="3">
    <source>
        <dbReference type="EMBL" id="NMP31087.1"/>
    </source>
</evidence>
<keyword evidence="4" id="KW-1185">Reference proteome</keyword>
<gene>
    <name evidence="3" type="ORF">HII17_05865</name>
</gene>
<dbReference type="Gene3D" id="3.30.450.90">
    <property type="match status" value="1"/>
</dbReference>
<dbReference type="GO" id="GO:0016887">
    <property type="term" value="F:ATP hydrolysis activity"/>
    <property type="evidence" value="ECO:0007669"/>
    <property type="project" value="InterPro"/>
</dbReference>
<dbReference type="NCBIfam" id="TIGR01420">
    <property type="entry name" value="pilT_fam"/>
    <property type="match status" value="1"/>
</dbReference>
<dbReference type="Proteomes" id="UP000568664">
    <property type="component" value="Unassembled WGS sequence"/>
</dbReference>
<dbReference type="AlphaFoldDB" id="A0A7Y0LB55"/>
<dbReference type="InterPro" id="IPR027417">
    <property type="entry name" value="P-loop_NTPase"/>
</dbReference>
<evidence type="ECO:0000313" key="4">
    <source>
        <dbReference type="Proteomes" id="UP000568664"/>
    </source>
</evidence>
<accession>A0A7Y0LB55</accession>
<sequence>MDFHQLLNKMVEEEASDMFVTAKLPVSAKINGELQPIHSEPLSAEQSLALVHDAMNEKQKGQFDEEKECNFAISIENIGRFRVSAFWQRDMAGMVIRRIVTDIPDADDLGLPPVLKDVVMSKRGLVLFVGGTGTGKSTSMAALIGYRNKNARGHILTIEDPVEFVHEHAKSMITQREVGLDTESFDAALKSSLRQAPDVILIGEIRSQEIMEHALAFAETGHLCIATLHANNANQAIDRIMHLVPADQHQKLQFDLALNLRGIIAQQLVPTKDGNGRVAAIEILLNSPYIAELIKKGDVGSIKEVMEKSNELGMQTFDQALFNLYQQGLINYADALHHADSPNDLRLMIKLRSNDQGGVGGLSGVTLAGMEGDDEDGGL</sequence>
<dbReference type="SMART" id="SM00382">
    <property type="entry name" value="AAA"/>
    <property type="match status" value="1"/>
</dbReference>
<dbReference type="EMBL" id="JABBXH010000002">
    <property type="protein sequence ID" value="NMP31087.1"/>
    <property type="molecule type" value="Genomic_DNA"/>
</dbReference>
<dbReference type="InterPro" id="IPR006321">
    <property type="entry name" value="PilT/PilU"/>
</dbReference>
<evidence type="ECO:0000259" key="2">
    <source>
        <dbReference type="SMART" id="SM00382"/>
    </source>
</evidence>
<dbReference type="InterPro" id="IPR001482">
    <property type="entry name" value="T2SS/T4SS_dom"/>
</dbReference>
<organism evidence="3 4">
    <name type="scientific">Thalassotalea algicola</name>
    <dbReference type="NCBI Taxonomy" id="2716224"/>
    <lineage>
        <taxon>Bacteria</taxon>
        <taxon>Pseudomonadati</taxon>
        <taxon>Pseudomonadota</taxon>
        <taxon>Gammaproteobacteria</taxon>
        <taxon>Alteromonadales</taxon>
        <taxon>Colwelliaceae</taxon>
        <taxon>Thalassotalea</taxon>
    </lineage>
</organism>
<reference evidence="3 4" key="1">
    <citation type="submission" date="2020-04" db="EMBL/GenBank/DDBJ databases">
        <title>Thalassotalea sp. M1531, isolated from the surface of marine red alga.</title>
        <authorList>
            <person name="Pang L."/>
            <person name="Lu D.-C."/>
        </authorList>
    </citation>
    <scope>NUCLEOTIDE SEQUENCE [LARGE SCALE GENOMIC DNA]</scope>
    <source>
        <strain evidence="3 4">M1531</strain>
    </source>
</reference>
<dbReference type="PANTHER" id="PTHR30486">
    <property type="entry name" value="TWITCHING MOTILITY PROTEIN PILT"/>
    <property type="match status" value="1"/>
</dbReference>
<protein>
    <submittedName>
        <fullName evidence="3">PilT/PilU family type 4a pilus ATPase</fullName>
    </submittedName>
</protein>
<dbReference type="RefSeq" id="WP_169074429.1">
    <property type="nucleotide sequence ID" value="NZ_JABBXH010000002.1"/>
</dbReference>
<comment type="caution">
    <text evidence="3">The sequence shown here is derived from an EMBL/GenBank/DDBJ whole genome shotgun (WGS) entry which is preliminary data.</text>
</comment>
<dbReference type="InterPro" id="IPR050921">
    <property type="entry name" value="T4SS_GSP_E_ATPase"/>
</dbReference>
<proteinExistence type="inferred from homology"/>
<comment type="similarity">
    <text evidence="1">Belongs to the GSP E family.</text>
</comment>
<feature type="domain" description="AAA+ ATPase" evidence="2">
    <location>
        <begin position="122"/>
        <end position="247"/>
    </location>
</feature>
<name>A0A7Y0LB55_9GAMM</name>
<dbReference type="PANTHER" id="PTHR30486:SF12">
    <property type="entry name" value="TYPE IV PILUS ATPASE PILU"/>
    <property type="match status" value="1"/>
</dbReference>
<evidence type="ECO:0000256" key="1">
    <source>
        <dbReference type="ARBA" id="ARBA00006611"/>
    </source>
</evidence>
<dbReference type="SUPFAM" id="SSF52540">
    <property type="entry name" value="P-loop containing nucleoside triphosphate hydrolases"/>
    <property type="match status" value="1"/>
</dbReference>